<comment type="caution">
    <text evidence="2">The sequence shown here is derived from an EMBL/GenBank/DDBJ whole genome shotgun (WGS) entry which is preliminary data.</text>
</comment>
<keyword evidence="1" id="KW-0175">Coiled coil</keyword>
<gene>
    <name evidence="2" type="ORF">GALL_472790</name>
</gene>
<sequence length="262" mass="28633">MDAAAVSSIRRAAFARQHNPLVNLFGSMPHGIPGRLYVSHGIPSERNATTIIRHVRANDFQRDPSLIDRLDDSALSEFVARQDLAAERSRLNAQIADLNAAKRKSKDAAEKVRIQDNITALKSELQEKKEVQVALPQLGYEMVVPGATFETEFILDGVTDLEITLFLLALDRFASMPMLGGKRNHGLGRIKAQWTVMGRASDERGALRDMGTLAIDGNFGPLRVEGDIARYFSDATLRDGMEKGALNFTEAALVSADASQAA</sequence>
<proteinExistence type="predicted"/>
<organism evidence="2">
    <name type="scientific">mine drainage metagenome</name>
    <dbReference type="NCBI Taxonomy" id="410659"/>
    <lineage>
        <taxon>unclassified sequences</taxon>
        <taxon>metagenomes</taxon>
        <taxon>ecological metagenomes</taxon>
    </lineage>
</organism>
<feature type="coiled-coil region" evidence="1">
    <location>
        <begin position="81"/>
        <end position="131"/>
    </location>
</feature>
<evidence type="ECO:0008006" key="3">
    <source>
        <dbReference type="Google" id="ProtNLM"/>
    </source>
</evidence>
<evidence type="ECO:0000256" key="1">
    <source>
        <dbReference type="SAM" id="Coils"/>
    </source>
</evidence>
<protein>
    <recommendedName>
        <fullName evidence="3">RAMP superfamily protein</fullName>
    </recommendedName>
</protein>
<dbReference type="EMBL" id="MLJW01003878">
    <property type="protein sequence ID" value="OIQ71107.1"/>
    <property type="molecule type" value="Genomic_DNA"/>
</dbReference>
<dbReference type="AlphaFoldDB" id="A0A1J5Q0T6"/>
<evidence type="ECO:0000313" key="2">
    <source>
        <dbReference type="EMBL" id="OIQ71107.1"/>
    </source>
</evidence>
<accession>A0A1J5Q0T6</accession>
<name>A0A1J5Q0T6_9ZZZZ</name>
<reference evidence="2" key="1">
    <citation type="submission" date="2016-10" db="EMBL/GenBank/DDBJ databases">
        <title>Sequence of Gallionella enrichment culture.</title>
        <authorList>
            <person name="Poehlein A."/>
            <person name="Muehling M."/>
            <person name="Daniel R."/>
        </authorList>
    </citation>
    <scope>NUCLEOTIDE SEQUENCE</scope>
</reference>